<dbReference type="GO" id="GO:0005737">
    <property type="term" value="C:cytoplasm"/>
    <property type="evidence" value="ECO:0007669"/>
    <property type="project" value="UniProtKB-SubCell"/>
</dbReference>
<comment type="subcellular location">
    <subcellularLocation>
        <location evidence="2">Cytoplasm</location>
    </subcellularLocation>
    <subcellularLocation>
        <location evidence="1">Nucleus</location>
    </subcellularLocation>
</comment>
<dbReference type="HOGENOM" id="CLU_079179_0_0_1"/>
<dbReference type="GO" id="GO:0043565">
    <property type="term" value="F:sequence-specific DNA binding"/>
    <property type="evidence" value="ECO:0007669"/>
    <property type="project" value="InterPro"/>
</dbReference>
<evidence type="ECO:0000313" key="8">
    <source>
        <dbReference type="EMBL" id="EGO23949.1"/>
    </source>
</evidence>
<organism>
    <name type="scientific">Serpula lacrymans var. lacrymans (strain S7.9)</name>
    <name type="common">Dry rot fungus</name>
    <dbReference type="NCBI Taxonomy" id="578457"/>
    <lineage>
        <taxon>Eukaryota</taxon>
        <taxon>Fungi</taxon>
        <taxon>Dikarya</taxon>
        <taxon>Basidiomycota</taxon>
        <taxon>Agaricomycotina</taxon>
        <taxon>Agaricomycetes</taxon>
        <taxon>Agaricomycetidae</taxon>
        <taxon>Boletales</taxon>
        <taxon>Coniophorineae</taxon>
        <taxon>Serpulaceae</taxon>
        <taxon>Serpula</taxon>
    </lineage>
</organism>
<dbReference type="CDD" id="cd14819">
    <property type="entry name" value="Translin"/>
    <property type="match status" value="1"/>
</dbReference>
<keyword evidence="4" id="KW-0963">Cytoplasm</keyword>
<name>F8NZC9_SERL9</name>
<evidence type="ECO:0000256" key="5">
    <source>
        <dbReference type="ARBA" id="ARBA00022884"/>
    </source>
</evidence>
<dbReference type="GO" id="GO:0016070">
    <property type="term" value="P:RNA metabolic process"/>
    <property type="evidence" value="ECO:0007669"/>
    <property type="project" value="InterPro"/>
</dbReference>
<evidence type="ECO:0000256" key="3">
    <source>
        <dbReference type="ARBA" id="ARBA00005902"/>
    </source>
</evidence>
<proteinExistence type="inferred from homology"/>
<dbReference type="SUPFAM" id="SSF74784">
    <property type="entry name" value="Translin"/>
    <property type="match status" value="1"/>
</dbReference>
<dbReference type="GO" id="GO:0003723">
    <property type="term" value="F:RNA binding"/>
    <property type="evidence" value="ECO:0007669"/>
    <property type="project" value="UniProtKB-KW"/>
</dbReference>
<dbReference type="InterPro" id="IPR016068">
    <property type="entry name" value="Translin_N"/>
</dbReference>
<reference evidence="8" key="1">
    <citation type="submission" date="2011-04" db="EMBL/GenBank/DDBJ databases">
        <title>Evolution of plant cell wall degrading machinery underlies the functional diversity of forest fungi.</title>
        <authorList>
            <consortium name="US DOE Joint Genome Institute (JGI-PGF)"/>
            <person name="Eastwood D.C."/>
            <person name="Floudas D."/>
            <person name="Binder M."/>
            <person name="Majcherczyk A."/>
            <person name="Schneider P."/>
            <person name="Aerts A."/>
            <person name="Asiegbu F.O."/>
            <person name="Baker S.E."/>
            <person name="Barry K."/>
            <person name="Bendiksby M."/>
            <person name="Blumentritt M."/>
            <person name="Coutinho P.M."/>
            <person name="Cullen D."/>
            <person name="Cullen D."/>
            <person name="Gathman A."/>
            <person name="Goodell B."/>
            <person name="Henrissat B."/>
            <person name="Ihrmark K."/>
            <person name="Kauserud H."/>
            <person name="Kohler A."/>
            <person name="LaButti K."/>
            <person name="Lapidus A."/>
            <person name="Lavin J.L."/>
            <person name="Lee Y.-H."/>
            <person name="Lindquist E."/>
            <person name="Lilly W."/>
            <person name="Lucas S."/>
            <person name="Morin E."/>
            <person name="Murat C."/>
            <person name="Oguiza J.A."/>
            <person name="Park J."/>
            <person name="Pisabarro A.G."/>
            <person name="Riley R."/>
            <person name="Rosling A."/>
            <person name="Salamov A."/>
            <person name="Schmidt O."/>
            <person name="Schmutz J."/>
            <person name="Skrede I."/>
            <person name="Stenlid J."/>
            <person name="Wiebenga A."/>
            <person name="Xie X."/>
            <person name="Kues U."/>
            <person name="Hibbett D.S."/>
            <person name="Hoffmeister D."/>
            <person name="Hogberg N."/>
            <person name="Martin F."/>
            <person name="Grigoriev I.V."/>
            <person name="Watkinson S.C."/>
        </authorList>
    </citation>
    <scope>NUCLEOTIDE SEQUENCE</scope>
    <source>
        <strain evidence="8">S7.9</strain>
    </source>
</reference>
<dbReference type="OrthoDB" id="829at2759"/>
<keyword evidence="7" id="KW-0539">Nucleus</keyword>
<dbReference type="AlphaFoldDB" id="F8NZC9"/>
<sequence length="225" mass="25736">MDPQELEHINDLLDHDVELREKIKDQVTELDKKARNMVGQLNKIHSTPEKSIPALLDTVQPTLLSCQETSATLAALIPPNQFWRWKDMWSNSLRTAVFSAALVQYLGNGNLASLSQVSETLGIKQEWKDRFALPVEDYLHGLISLVNELSRLAVNAVTLGNFEEPIRISIFVKDLFAGFSMLNLKNDTLRRRFDSLKYDIKKIEEVVYDVSLRKLTPQKEELNTK</sequence>
<protein>
    <recommendedName>
        <fullName evidence="9">Translin</fullName>
    </recommendedName>
</protein>
<dbReference type="EMBL" id="GL945435">
    <property type="protein sequence ID" value="EGO23949.1"/>
    <property type="molecule type" value="Genomic_DNA"/>
</dbReference>
<evidence type="ECO:0008006" key="9">
    <source>
        <dbReference type="Google" id="ProtNLM"/>
    </source>
</evidence>
<dbReference type="InterPro" id="IPR002848">
    <property type="entry name" value="Translin_fam"/>
</dbReference>
<gene>
    <name evidence="8" type="ORF">SERLADRAFT_470476</name>
</gene>
<accession>F8NZC9</accession>
<keyword evidence="5" id="KW-0694">RNA-binding</keyword>
<comment type="similarity">
    <text evidence="3">Belongs to the translin family.</text>
</comment>
<dbReference type="GO" id="GO:0005634">
    <property type="term" value="C:nucleus"/>
    <property type="evidence" value="ECO:0007669"/>
    <property type="project" value="UniProtKB-SubCell"/>
</dbReference>
<keyword evidence="6" id="KW-0238">DNA-binding</keyword>
<dbReference type="KEGG" id="sla:SERLADRAFT_470476"/>
<evidence type="ECO:0000256" key="7">
    <source>
        <dbReference type="ARBA" id="ARBA00023242"/>
    </source>
</evidence>
<dbReference type="InterPro" id="IPR033956">
    <property type="entry name" value="Translin"/>
</dbReference>
<dbReference type="RefSeq" id="XP_007319711.1">
    <property type="nucleotide sequence ID" value="XM_007319649.1"/>
</dbReference>
<evidence type="ECO:0000256" key="4">
    <source>
        <dbReference type="ARBA" id="ARBA00022490"/>
    </source>
</evidence>
<dbReference type="Gene3D" id="1.20.58.200">
    <property type="entry name" value="Translin, domain 2"/>
    <property type="match status" value="1"/>
</dbReference>
<dbReference type="PANTHER" id="PTHR10741">
    <property type="entry name" value="TRANSLIN AND TRANSLIN ASSOCIATED PROTEIN X"/>
    <property type="match status" value="1"/>
</dbReference>
<evidence type="ECO:0000256" key="2">
    <source>
        <dbReference type="ARBA" id="ARBA00004496"/>
    </source>
</evidence>
<dbReference type="GO" id="GO:0003697">
    <property type="term" value="F:single-stranded DNA binding"/>
    <property type="evidence" value="ECO:0007669"/>
    <property type="project" value="InterPro"/>
</dbReference>
<dbReference type="Gene3D" id="1.20.58.190">
    <property type="entry name" value="Translin, domain 1"/>
    <property type="match status" value="1"/>
</dbReference>
<evidence type="ECO:0000256" key="1">
    <source>
        <dbReference type="ARBA" id="ARBA00004123"/>
    </source>
</evidence>
<evidence type="ECO:0000256" key="6">
    <source>
        <dbReference type="ARBA" id="ARBA00023125"/>
    </source>
</evidence>
<dbReference type="Proteomes" id="UP000008064">
    <property type="component" value="Unassembled WGS sequence"/>
</dbReference>
<dbReference type="GeneID" id="18819769"/>
<dbReference type="InterPro" id="IPR036081">
    <property type="entry name" value="Translin_sf"/>
</dbReference>
<dbReference type="FunFam" id="1.20.58.200:FF:000002">
    <property type="entry name" value="Putative translin"/>
    <property type="match status" value="1"/>
</dbReference>
<dbReference type="InterPro" id="IPR016069">
    <property type="entry name" value="Translin_C"/>
</dbReference>
<dbReference type="Pfam" id="PF01997">
    <property type="entry name" value="Translin"/>
    <property type="match status" value="1"/>
</dbReference>